<proteinExistence type="predicted"/>
<organism evidence="2 3">
    <name type="scientific">Exiguobacterium mexicanum</name>
    <dbReference type="NCBI Taxonomy" id="340146"/>
    <lineage>
        <taxon>Bacteria</taxon>
        <taxon>Bacillati</taxon>
        <taxon>Bacillota</taxon>
        <taxon>Bacilli</taxon>
        <taxon>Bacillales</taxon>
        <taxon>Bacillales Family XII. Incertae Sedis</taxon>
        <taxon>Exiguobacterium</taxon>
    </lineage>
</organism>
<dbReference type="Proteomes" id="UP001230807">
    <property type="component" value="Unassembled WGS sequence"/>
</dbReference>
<evidence type="ECO:0000313" key="3">
    <source>
        <dbReference type="Proteomes" id="UP001230807"/>
    </source>
</evidence>
<name>A0ABT7MJ94_9BACL</name>
<feature type="transmembrane region" description="Helical" evidence="1">
    <location>
        <begin position="91"/>
        <end position="115"/>
    </location>
</feature>
<keyword evidence="1" id="KW-0812">Transmembrane</keyword>
<evidence type="ECO:0000313" key="2">
    <source>
        <dbReference type="EMBL" id="MDL5375494.1"/>
    </source>
</evidence>
<keyword evidence="1" id="KW-1133">Transmembrane helix</keyword>
<dbReference type="RefSeq" id="WP_353047998.1">
    <property type="nucleotide sequence ID" value="NZ_CP183077.1"/>
</dbReference>
<dbReference type="InterPro" id="IPR025912">
    <property type="entry name" value="YrvL"/>
</dbReference>
<sequence length="196" mass="21828">MDRTNGTDVIETDPARRERFLENSGLLKAKLRTAQAVFSLGTLSKQKGTITIKGIKPLLICTLIISIILIVFTSLEFLILKILGLQYESLWSLLLFFLVYGLSEIPINLFLSALLKSLTTLDVIQSHTGMLALFLHITSTFIIVNIIDRLMTSVSISQLGISLFSLVTGLVGWLSIQQDPDPPKRGSKEFEAYEKK</sequence>
<keyword evidence="1" id="KW-0472">Membrane</keyword>
<evidence type="ECO:0000256" key="1">
    <source>
        <dbReference type="SAM" id="Phobius"/>
    </source>
</evidence>
<accession>A0ABT7MJ94</accession>
<gene>
    <name evidence="2" type="ORF">QR695_00595</name>
</gene>
<feature type="transmembrane region" description="Helical" evidence="1">
    <location>
        <begin position="57"/>
        <end position="79"/>
    </location>
</feature>
<protein>
    <submittedName>
        <fullName evidence="2">YrvL family regulatory protein</fullName>
    </submittedName>
</protein>
<dbReference type="Pfam" id="PF14184">
    <property type="entry name" value="YrvL"/>
    <property type="match status" value="1"/>
</dbReference>
<reference evidence="2 3" key="1">
    <citation type="submission" date="2023-06" db="EMBL/GenBank/DDBJ databases">
        <title>Influencing factors and mechanism of Cr(VI) reduction by facultative anaerobic Exiguobacterium sp. PY14.</title>
        <authorList>
            <person name="Zou L."/>
        </authorList>
    </citation>
    <scope>NUCLEOTIDE SEQUENCE [LARGE SCALE GENOMIC DNA]</scope>
    <source>
        <strain evidence="2 3">PY14</strain>
    </source>
</reference>
<keyword evidence="3" id="KW-1185">Reference proteome</keyword>
<dbReference type="EMBL" id="JASWER010000001">
    <property type="protein sequence ID" value="MDL5375494.1"/>
    <property type="molecule type" value="Genomic_DNA"/>
</dbReference>
<feature type="transmembrane region" description="Helical" evidence="1">
    <location>
        <begin position="127"/>
        <end position="147"/>
    </location>
</feature>
<comment type="caution">
    <text evidence="2">The sequence shown here is derived from an EMBL/GenBank/DDBJ whole genome shotgun (WGS) entry which is preliminary data.</text>
</comment>
<feature type="transmembrane region" description="Helical" evidence="1">
    <location>
        <begin position="159"/>
        <end position="176"/>
    </location>
</feature>